<feature type="compositionally biased region" description="Basic and acidic residues" evidence="1">
    <location>
        <begin position="143"/>
        <end position="160"/>
    </location>
</feature>
<feature type="compositionally biased region" description="Polar residues" evidence="1">
    <location>
        <begin position="1"/>
        <end position="12"/>
    </location>
</feature>
<feature type="compositionally biased region" description="Basic and acidic residues" evidence="1">
    <location>
        <begin position="169"/>
        <end position="188"/>
    </location>
</feature>
<dbReference type="OrthoDB" id="1937549at2759"/>
<dbReference type="Proteomes" id="UP000325315">
    <property type="component" value="Unassembled WGS sequence"/>
</dbReference>
<gene>
    <name evidence="2" type="ORF">EPI10_005015</name>
</gene>
<protein>
    <submittedName>
        <fullName evidence="2">Vegetative cell wall protein gp1</fullName>
    </submittedName>
</protein>
<organism evidence="2 3">
    <name type="scientific">Gossypium australe</name>
    <dbReference type="NCBI Taxonomy" id="47621"/>
    <lineage>
        <taxon>Eukaryota</taxon>
        <taxon>Viridiplantae</taxon>
        <taxon>Streptophyta</taxon>
        <taxon>Embryophyta</taxon>
        <taxon>Tracheophyta</taxon>
        <taxon>Spermatophyta</taxon>
        <taxon>Magnoliopsida</taxon>
        <taxon>eudicotyledons</taxon>
        <taxon>Gunneridae</taxon>
        <taxon>Pentapetalae</taxon>
        <taxon>rosids</taxon>
        <taxon>malvids</taxon>
        <taxon>Malvales</taxon>
        <taxon>Malvaceae</taxon>
        <taxon>Malvoideae</taxon>
        <taxon>Gossypium</taxon>
    </lineage>
</organism>
<sequence length="271" mass="29879">MARTNKYTSINFNHVLEKNLTPSSSGSNKNPQSNHQTHSSFASYSSVGNVKTHGRMLVLTRPSPKPISTPPVVSPTLPKHPQPQPRSVLVPDQPPSSDQISLRPGSGTSIPGLEKKEKEVVPVSGPLKPDRFVPPHLRPGFVGREEKPEPKVLRGREQVLKHFGSSGHYGEDRRPKSGGYEKIRKGAESDLGLIPHPRSSGNRPSSSGWYVSFPPLSPFLVGYDIEIQCQDAYVFDGVAEMLFHFLPRKRVKIIGSVSQNWCEEVVTLLKA</sequence>
<reference evidence="3" key="1">
    <citation type="journal article" date="2019" name="Plant Biotechnol. J.">
        <title>Genome sequencing of the Australian wild diploid species Gossypium australe highlights disease resistance and delayed gland morphogenesis.</title>
        <authorList>
            <person name="Cai Y."/>
            <person name="Cai X."/>
            <person name="Wang Q."/>
            <person name="Wang P."/>
            <person name="Zhang Y."/>
            <person name="Cai C."/>
            <person name="Xu Y."/>
            <person name="Wang K."/>
            <person name="Zhou Z."/>
            <person name="Wang C."/>
            <person name="Geng S."/>
            <person name="Li B."/>
            <person name="Dong Q."/>
            <person name="Hou Y."/>
            <person name="Wang H."/>
            <person name="Ai P."/>
            <person name="Liu Z."/>
            <person name="Yi F."/>
            <person name="Sun M."/>
            <person name="An G."/>
            <person name="Cheng J."/>
            <person name="Zhang Y."/>
            <person name="Shi Q."/>
            <person name="Xie Y."/>
            <person name="Shi X."/>
            <person name="Chang Y."/>
            <person name="Huang F."/>
            <person name="Chen Y."/>
            <person name="Hong S."/>
            <person name="Mi L."/>
            <person name="Sun Q."/>
            <person name="Zhang L."/>
            <person name="Zhou B."/>
            <person name="Peng R."/>
            <person name="Zhang X."/>
            <person name="Liu F."/>
        </authorList>
    </citation>
    <scope>NUCLEOTIDE SEQUENCE [LARGE SCALE GENOMIC DNA]</scope>
    <source>
        <strain evidence="3">cv. PA1801</strain>
    </source>
</reference>
<evidence type="ECO:0000313" key="3">
    <source>
        <dbReference type="Proteomes" id="UP000325315"/>
    </source>
</evidence>
<evidence type="ECO:0000256" key="1">
    <source>
        <dbReference type="SAM" id="MobiDB-lite"/>
    </source>
</evidence>
<accession>A0A5B6WNI7</accession>
<feature type="region of interest" description="Disordered" evidence="1">
    <location>
        <begin position="1"/>
        <end position="207"/>
    </location>
</feature>
<evidence type="ECO:0000313" key="2">
    <source>
        <dbReference type="EMBL" id="KAA3482796.1"/>
    </source>
</evidence>
<feature type="compositionally biased region" description="Low complexity" evidence="1">
    <location>
        <begin position="197"/>
        <end position="207"/>
    </location>
</feature>
<dbReference type="AlphaFoldDB" id="A0A5B6WNI7"/>
<feature type="compositionally biased region" description="Polar residues" evidence="1">
    <location>
        <begin position="20"/>
        <end position="49"/>
    </location>
</feature>
<comment type="caution">
    <text evidence="2">The sequence shown here is derived from an EMBL/GenBank/DDBJ whole genome shotgun (WGS) entry which is preliminary data.</text>
</comment>
<keyword evidence="3" id="KW-1185">Reference proteome</keyword>
<name>A0A5B6WNI7_9ROSI</name>
<proteinExistence type="predicted"/>
<dbReference type="EMBL" id="SMMG02000002">
    <property type="protein sequence ID" value="KAA3482796.1"/>
    <property type="molecule type" value="Genomic_DNA"/>
</dbReference>
<feature type="compositionally biased region" description="Pro residues" evidence="1">
    <location>
        <begin position="63"/>
        <end position="84"/>
    </location>
</feature>